<keyword evidence="3" id="KW-1185">Reference proteome</keyword>
<evidence type="ECO:0000313" key="2">
    <source>
        <dbReference type="EMBL" id="MFD2564668.1"/>
    </source>
</evidence>
<accession>A0ABW5LII5</accession>
<dbReference type="EMBL" id="JBHULE010000020">
    <property type="protein sequence ID" value="MFD2564668.1"/>
    <property type="molecule type" value="Genomic_DNA"/>
</dbReference>
<dbReference type="Proteomes" id="UP001597319">
    <property type="component" value="Unassembled WGS sequence"/>
</dbReference>
<sequence length="92" mass="10668">MKKRFLKILLVTIGVIITIVFYTNSSYYIENQEWKYAEGTHIGDWLGKNNFEIKDGIIYSNGAKAKIVFSIGRNLIIENIETQERGFYVNKS</sequence>
<feature type="transmembrane region" description="Helical" evidence="1">
    <location>
        <begin position="5"/>
        <end position="23"/>
    </location>
</feature>
<reference evidence="3" key="1">
    <citation type="journal article" date="2019" name="Int. J. Syst. Evol. Microbiol.">
        <title>The Global Catalogue of Microorganisms (GCM) 10K type strain sequencing project: providing services to taxonomists for standard genome sequencing and annotation.</title>
        <authorList>
            <consortium name="The Broad Institute Genomics Platform"/>
            <consortium name="The Broad Institute Genome Sequencing Center for Infectious Disease"/>
            <person name="Wu L."/>
            <person name="Ma J."/>
        </authorList>
    </citation>
    <scope>NUCLEOTIDE SEQUENCE [LARGE SCALE GENOMIC DNA]</scope>
    <source>
        <strain evidence="3">KCTC 52274</strain>
    </source>
</reference>
<evidence type="ECO:0000256" key="1">
    <source>
        <dbReference type="SAM" id="Phobius"/>
    </source>
</evidence>
<dbReference type="RefSeq" id="WP_378294529.1">
    <property type="nucleotide sequence ID" value="NZ_JBHULE010000020.1"/>
</dbReference>
<keyword evidence="1" id="KW-0812">Transmembrane</keyword>
<keyword evidence="1" id="KW-1133">Transmembrane helix</keyword>
<keyword evidence="1" id="KW-0472">Membrane</keyword>
<proteinExistence type="predicted"/>
<organism evidence="2 3">
    <name type="scientific">Aquimarina rubra</name>
    <dbReference type="NCBI Taxonomy" id="1920033"/>
    <lineage>
        <taxon>Bacteria</taxon>
        <taxon>Pseudomonadati</taxon>
        <taxon>Bacteroidota</taxon>
        <taxon>Flavobacteriia</taxon>
        <taxon>Flavobacteriales</taxon>
        <taxon>Flavobacteriaceae</taxon>
        <taxon>Aquimarina</taxon>
    </lineage>
</organism>
<protein>
    <submittedName>
        <fullName evidence="2">Uncharacterized protein</fullName>
    </submittedName>
</protein>
<comment type="caution">
    <text evidence="2">The sequence shown here is derived from an EMBL/GenBank/DDBJ whole genome shotgun (WGS) entry which is preliminary data.</text>
</comment>
<name>A0ABW5LII5_9FLAO</name>
<evidence type="ECO:0000313" key="3">
    <source>
        <dbReference type="Proteomes" id="UP001597319"/>
    </source>
</evidence>
<gene>
    <name evidence="2" type="ORF">ACFSR1_18460</name>
</gene>